<dbReference type="SUPFAM" id="SSF49785">
    <property type="entry name" value="Galactose-binding domain-like"/>
    <property type="match status" value="1"/>
</dbReference>
<dbReference type="InterPro" id="IPR008928">
    <property type="entry name" value="6-hairpin_glycosidase_sf"/>
</dbReference>
<dbReference type="PROSITE" id="PS51257">
    <property type="entry name" value="PROKAR_LIPOPROTEIN"/>
    <property type="match status" value="1"/>
</dbReference>
<feature type="signal peptide" evidence="1">
    <location>
        <begin position="1"/>
        <end position="19"/>
    </location>
</feature>
<proteinExistence type="predicted"/>
<comment type="caution">
    <text evidence="5">The sequence shown here is derived from an EMBL/GenBank/DDBJ whole genome shotgun (WGS) entry which is preliminary data.</text>
</comment>
<dbReference type="InterPro" id="IPR008979">
    <property type="entry name" value="Galactose-bd-like_sf"/>
</dbReference>
<dbReference type="GO" id="GO:0016787">
    <property type="term" value="F:hydrolase activity"/>
    <property type="evidence" value="ECO:0007669"/>
    <property type="project" value="UniProtKB-KW"/>
</dbReference>
<evidence type="ECO:0000313" key="6">
    <source>
        <dbReference type="Proteomes" id="UP001232063"/>
    </source>
</evidence>
<dbReference type="Pfam" id="PF05592">
    <property type="entry name" value="Bac_rhamnosid"/>
    <property type="match status" value="1"/>
</dbReference>
<evidence type="ECO:0000259" key="2">
    <source>
        <dbReference type="Pfam" id="PF05592"/>
    </source>
</evidence>
<dbReference type="GO" id="GO:0005975">
    <property type="term" value="P:carbohydrate metabolic process"/>
    <property type="evidence" value="ECO:0007669"/>
    <property type="project" value="InterPro"/>
</dbReference>
<dbReference type="AlphaFoldDB" id="A0AAE3RD37"/>
<dbReference type="Gene3D" id="1.50.10.10">
    <property type="match status" value="1"/>
</dbReference>
<evidence type="ECO:0000313" key="5">
    <source>
        <dbReference type="EMBL" id="MDJ1505702.1"/>
    </source>
</evidence>
<dbReference type="InterPro" id="IPR035396">
    <property type="entry name" value="Bac_rhamnosid6H"/>
</dbReference>
<feature type="domain" description="Alpha-L-rhamnosidase concanavalin-like" evidence="2">
    <location>
        <begin position="266"/>
        <end position="354"/>
    </location>
</feature>
<feature type="domain" description="Alpha-L-rhamnosidase six-hairpin glycosidase" evidence="3">
    <location>
        <begin position="378"/>
        <end position="705"/>
    </location>
</feature>
<dbReference type="Pfam" id="PF17389">
    <property type="entry name" value="Bac_rhamnosid6H"/>
    <property type="match status" value="1"/>
</dbReference>
<evidence type="ECO:0000256" key="1">
    <source>
        <dbReference type="SAM" id="SignalP"/>
    </source>
</evidence>
<dbReference type="SUPFAM" id="SSF48208">
    <property type="entry name" value="Six-hairpin glycosidases"/>
    <property type="match status" value="1"/>
</dbReference>
<feature type="chain" id="PRO_5042023352" evidence="1">
    <location>
        <begin position="20"/>
        <end position="794"/>
    </location>
</feature>
<sequence length="794" mass="90562">MNKNIAFIVTLLYSCALFAQEISPLPKNEIHFKASWIAPPKVSLTTYGVYHFRKRLELASKPEAFAIRISADNRYLLYINGVSVLSGPQRSDLTHWRYDTLDIASYLHKGSNSIAIQVWNQGEGMAWAQLSLQTGLWVEGIGAASIINTDTTWKVIKNQAYSPLISTLHITGPFDQITAEKYPWGWQDPDYADDTWMYAIETEKAISEKAIPVHHANASERQLLPRNIPFMEEKQQTFAHIRRAEGIAVDDRFLRGDHPLYLSSQQKGTLLIDQGVLTTAYPQLVVSGGKGCTITVTYSEALYADTNGGKGNRNKTEGKHSKGDKDVFILDGGDKRLFCPLYYRTFRYVELKIENAQFPLTIHTYNSRFTAYPFIEKARFASSDTNLHAIWEVGWRTSRLCAFETYMDCPYYEQMQYIGDTRIQALISLYVSGDDRLMKNALEQFDQSRIPEGLTQSRYPSGKKQIIPPFSLFWIAMLHDYWMLGSDPDFVKRFLPAVNEIIQWHSKYVNQQHILTQMPYWNFVDWPKEWPWKGDENISGIPAGALEGNSAILTLQYVYALQKARDLYYAFSKVEEAKRLEQLEEKIRITTYKTCWDQTKGMMADTPEKAAFSQHVNALAVLTGTIPQKDEKKVLLQIEKDTSIIQCTLYYRFYLIQAFKKAGLGNEYLRLLTPWYHMIDLGLTTFAERPEPTRSDCHGWSASPTYDLLATVCGIEPQQPGFKRVQIAPNFGNLQWIQASIPHPAGKIALHLEKKGKTIKGQITLPQGIEGVLIWHSKTMILKGGTQKIQLNGD</sequence>
<organism evidence="5 6">
    <name type="scientific">Xanthocytophaga agilis</name>
    <dbReference type="NCBI Taxonomy" id="3048010"/>
    <lineage>
        <taxon>Bacteria</taxon>
        <taxon>Pseudomonadati</taxon>
        <taxon>Bacteroidota</taxon>
        <taxon>Cytophagia</taxon>
        <taxon>Cytophagales</taxon>
        <taxon>Rhodocytophagaceae</taxon>
        <taxon>Xanthocytophaga</taxon>
    </lineage>
</organism>
<dbReference type="InterPro" id="IPR035398">
    <property type="entry name" value="Bac_rhamnosid_C"/>
</dbReference>
<dbReference type="Proteomes" id="UP001232063">
    <property type="component" value="Unassembled WGS sequence"/>
</dbReference>
<gene>
    <name evidence="5" type="ORF">QNI22_33910</name>
</gene>
<dbReference type="PANTHER" id="PTHR34987:SF2">
    <property type="entry name" value="B, PUTATIVE (AFU_ORTHOLOGUE AFUA_7G05040)-RELATED"/>
    <property type="match status" value="1"/>
</dbReference>
<dbReference type="Gene3D" id="2.60.120.260">
    <property type="entry name" value="Galactose-binding domain-like"/>
    <property type="match status" value="2"/>
</dbReference>
<dbReference type="InterPro" id="IPR008902">
    <property type="entry name" value="Rhamnosid_concanavalin"/>
</dbReference>
<dbReference type="Gene3D" id="2.60.420.10">
    <property type="entry name" value="Maltose phosphorylase, domain 3"/>
    <property type="match status" value="1"/>
</dbReference>
<evidence type="ECO:0000259" key="3">
    <source>
        <dbReference type="Pfam" id="PF17389"/>
    </source>
</evidence>
<feature type="domain" description="Alpha-L-rhamnosidase C-terminal" evidence="4">
    <location>
        <begin position="714"/>
        <end position="773"/>
    </location>
</feature>
<keyword evidence="1" id="KW-0732">Signal</keyword>
<keyword evidence="6" id="KW-1185">Reference proteome</keyword>
<name>A0AAE3RD37_9BACT</name>
<protein>
    <submittedName>
        <fullName evidence="5">Family 78 glycoside hydrolase catalytic domain</fullName>
    </submittedName>
</protein>
<dbReference type="EMBL" id="JASJOU010000017">
    <property type="protein sequence ID" value="MDJ1505702.1"/>
    <property type="molecule type" value="Genomic_DNA"/>
</dbReference>
<dbReference type="PANTHER" id="PTHR34987">
    <property type="entry name" value="C, PUTATIVE (AFU_ORTHOLOGUE AFUA_3G02880)-RELATED"/>
    <property type="match status" value="1"/>
</dbReference>
<dbReference type="Pfam" id="PF17390">
    <property type="entry name" value="Bac_rhamnosid_C"/>
    <property type="match status" value="1"/>
</dbReference>
<dbReference type="InterPro" id="IPR012341">
    <property type="entry name" value="6hp_glycosidase-like_sf"/>
</dbReference>
<keyword evidence="5" id="KW-0378">Hydrolase</keyword>
<accession>A0AAE3RD37</accession>
<evidence type="ECO:0000259" key="4">
    <source>
        <dbReference type="Pfam" id="PF17390"/>
    </source>
</evidence>
<reference evidence="5" key="1">
    <citation type="submission" date="2023-05" db="EMBL/GenBank/DDBJ databases">
        <authorList>
            <person name="Zhang X."/>
        </authorList>
    </citation>
    <scope>NUCLEOTIDE SEQUENCE</scope>
    <source>
        <strain evidence="5">BD1B2-1</strain>
    </source>
</reference>
<dbReference type="RefSeq" id="WP_314517999.1">
    <property type="nucleotide sequence ID" value="NZ_JASJOU010000017.1"/>
</dbReference>